<feature type="region of interest" description="Disordered" evidence="1">
    <location>
        <begin position="712"/>
        <end position="756"/>
    </location>
</feature>
<comment type="caution">
    <text evidence="2">The sequence shown here is derived from an EMBL/GenBank/DDBJ whole genome shotgun (WGS) entry which is preliminary data.</text>
</comment>
<feature type="region of interest" description="Disordered" evidence="1">
    <location>
        <begin position="87"/>
        <end position="127"/>
    </location>
</feature>
<dbReference type="Proteomes" id="UP000623467">
    <property type="component" value="Unassembled WGS sequence"/>
</dbReference>
<feature type="region of interest" description="Disordered" evidence="1">
    <location>
        <begin position="910"/>
        <end position="948"/>
    </location>
</feature>
<keyword evidence="3" id="KW-1185">Reference proteome</keyword>
<feature type="compositionally biased region" description="Low complexity" evidence="1">
    <location>
        <begin position="362"/>
        <end position="373"/>
    </location>
</feature>
<feature type="compositionally biased region" description="Polar residues" evidence="1">
    <location>
        <begin position="393"/>
        <end position="410"/>
    </location>
</feature>
<feature type="region of interest" description="Disordered" evidence="1">
    <location>
        <begin position="349"/>
        <end position="421"/>
    </location>
</feature>
<evidence type="ECO:0000256" key="1">
    <source>
        <dbReference type="SAM" id="MobiDB-lite"/>
    </source>
</evidence>
<dbReference type="EMBL" id="JACAZH010000038">
    <property type="protein sequence ID" value="KAF7336048.1"/>
    <property type="molecule type" value="Genomic_DNA"/>
</dbReference>
<evidence type="ECO:0000313" key="2">
    <source>
        <dbReference type="EMBL" id="KAF7336048.1"/>
    </source>
</evidence>
<reference evidence="2" key="1">
    <citation type="submission" date="2020-05" db="EMBL/GenBank/DDBJ databases">
        <title>Mycena genomes resolve the evolution of fungal bioluminescence.</title>
        <authorList>
            <person name="Tsai I.J."/>
        </authorList>
    </citation>
    <scope>NUCLEOTIDE SEQUENCE</scope>
    <source>
        <strain evidence="2">160909Yilan</strain>
    </source>
</reference>
<protein>
    <submittedName>
        <fullName evidence="2">Uncharacterized protein</fullName>
    </submittedName>
</protein>
<proteinExistence type="predicted"/>
<accession>A0A8H6X7L7</accession>
<gene>
    <name evidence="2" type="ORF">MSAN_02318600</name>
</gene>
<evidence type="ECO:0000313" key="3">
    <source>
        <dbReference type="Proteomes" id="UP000623467"/>
    </source>
</evidence>
<dbReference type="AlphaFoldDB" id="A0A8H6X7L7"/>
<organism evidence="2 3">
    <name type="scientific">Mycena sanguinolenta</name>
    <dbReference type="NCBI Taxonomy" id="230812"/>
    <lineage>
        <taxon>Eukaryota</taxon>
        <taxon>Fungi</taxon>
        <taxon>Dikarya</taxon>
        <taxon>Basidiomycota</taxon>
        <taxon>Agaricomycotina</taxon>
        <taxon>Agaricomycetes</taxon>
        <taxon>Agaricomycetidae</taxon>
        <taxon>Agaricales</taxon>
        <taxon>Marasmiineae</taxon>
        <taxon>Mycenaceae</taxon>
        <taxon>Mycena</taxon>
    </lineage>
</organism>
<feature type="compositionally biased region" description="Polar residues" evidence="1">
    <location>
        <begin position="735"/>
        <end position="750"/>
    </location>
</feature>
<dbReference type="OrthoDB" id="2919059at2759"/>
<feature type="compositionally biased region" description="Basic and acidic residues" evidence="1">
    <location>
        <begin position="918"/>
        <end position="935"/>
    </location>
</feature>
<sequence length="948" mass="103446">MKILAYICANEVVIIPEATFVRARTVTPNSLAFDGIATMLACHCVKGLGTDSSPSLSEPAAIVPPAPCPPGRVAALSPASTKSCPVPSVSSVPSHGSSSSSTPASGSSQSDSSASTSSESSFPASSSSSAESANVFFWGRWHALSIVALSDTVLSTGTPPDIVLPVVKRFFTRTLDGENEEDNAPSIDIPLDAHILPGTGRHTCAFLPFIYMADPDNVLDLATSIACQRYVWGISQPAVGFVLHNSRSVLELVISWVDPATHGVHIASPLTSKEDPTVGVFDFSNPTAALSLAKFVLGLSNDVATILTCATAGCENNRFDWRSDNLPSQDFGSCHERVHRWVHDVAICRDNSSRPSTPPSSSPSAAAMSSEDASQTRSKTRKAVTDPKGTAAVPSQANPTKQDQTSNPSAPGSKRSKTTTKTYANKSALGFVRPGGDILTWTFERCAYLCGIVKYDTAPENAEMKGKIESYHAMCGFQRPSWNRNQPPTVPEHLETFLKTLLDQVVERQSSPKLKPDHEAVVGARLPILLSASIGAFTQQQRGGKQAAPNVNEAESRHEWDALLYRFYVSADEDTSEFVLLERTIHFARNETAELLKDPKQISNVVAAQIKQAQQYYTHCVHAQLQESEDDAVNEQVSEAANHARLLLQTLRTLAKSEHEFQKTIDTHSRLEPRDGIADAMLFLAIPGKPELVEKAQFICYTATAEIKTSPETLAGPKTTETKTKPKASRKPSAATETNTSDSETSWKPSRNTKRLLHNPFSRRPEQVTSVENPVLPKVQAFKDHLILPHAPAEYKKPSDDFGKALNQGRMYLVSVVAFYSAIGIEDYPFYSVVTSGTLGAVIMAWKSPKNKVIYLMDRNVTTFNIAIPIEAFHFATFLLRLHDDRAVLIEKVKQCINKPGFDAKDLDRWRKSVQNPKTEETVNDQKDETQKNDERGEEESKEGVATQ</sequence>
<name>A0A8H6X7L7_9AGAR</name>